<dbReference type="InterPro" id="IPR003663">
    <property type="entry name" value="Sugar/inositol_transpt"/>
</dbReference>
<dbReference type="EMBL" id="JAANYQ010000010">
    <property type="protein sequence ID" value="KAF4122144.1"/>
    <property type="molecule type" value="Genomic_DNA"/>
</dbReference>
<dbReference type="InterPro" id="IPR036259">
    <property type="entry name" value="MFS_trans_sf"/>
</dbReference>
<name>A0A9P4YW66_9HYPO</name>
<dbReference type="Proteomes" id="UP000749293">
    <property type="component" value="Unassembled WGS sequence"/>
</dbReference>
<dbReference type="NCBIfam" id="TIGR00879">
    <property type="entry name" value="SP"/>
    <property type="match status" value="1"/>
</dbReference>
<dbReference type="FunFam" id="1.20.1250.20:FF:000134">
    <property type="entry name" value="MFS sugar transporter protein"/>
    <property type="match status" value="1"/>
</dbReference>
<keyword evidence="3 7" id="KW-0813">Transport</keyword>
<dbReference type="SUPFAM" id="SSF103473">
    <property type="entry name" value="MFS general substrate transporter"/>
    <property type="match status" value="1"/>
</dbReference>
<dbReference type="InterPro" id="IPR020846">
    <property type="entry name" value="MFS_dom"/>
</dbReference>
<keyword evidence="6 8" id="KW-0472">Membrane</keyword>
<feature type="transmembrane region" description="Helical" evidence="8">
    <location>
        <begin position="448"/>
        <end position="467"/>
    </location>
</feature>
<evidence type="ECO:0000256" key="6">
    <source>
        <dbReference type="ARBA" id="ARBA00023136"/>
    </source>
</evidence>
<evidence type="ECO:0000256" key="4">
    <source>
        <dbReference type="ARBA" id="ARBA00022692"/>
    </source>
</evidence>
<feature type="transmembrane region" description="Helical" evidence="8">
    <location>
        <begin position="422"/>
        <end position="442"/>
    </location>
</feature>
<comment type="subcellular location">
    <subcellularLocation>
        <location evidence="1">Membrane</location>
        <topology evidence="1">Multi-pass membrane protein</topology>
    </subcellularLocation>
</comment>
<keyword evidence="4 8" id="KW-0812">Transmembrane</keyword>
<reference evidence="10" key="1">
    <citation type="submission" date="2020-03" db="EMBL/GenBank/DDBJ databases">
        <title>Site-based positive gene gene selection in Geosmithia morbida across the United States reveals a broad range of putative effectors and factors for local host and environmental adapation.</title>
        <authorList>
            <person name="Onufrak A."/>
            <person name="Murdoch R.W."/>
            <person name="Gazis R."/>
            <person name="Huff M."/>
            <person name="Staton M."/>
            <person name="Klingeman W."/>
            <person name="Hadziabdic D."/>
        </authorList>
    </citation>
    <scope>NUCLEOTIDE SEQUENCE</scope>
    <source>
        <strain evidence="10">1262</strain>
    </source>
</reference>
<evidence type="ECO:0000313" key="11">
    <source>
        <dbReference type="Proteomes" id="UP000749293"/>
    </source>
</evidence>
<evidence type="ECO:0000256" key="7">
    <source>
        <dbReference type="RuleBase" id="RU003346"/>
    </source>
</evidence>
<evidence type="ECO:0000313" key="10">
    <source>
        <dbReference type="EMBL" id="KAF4122144.1"/>
    </source>
</evidence>
<keyword evidence="11" id="KW-1185">Reference proteome</keyword>
<feature type="transmembrane region" description="Helical" evidence="8">
    <location>
        <begin position="192"/>
        <end position="213"/>
    </location>
</feature>
<evidence type="ECO:0000256" key="2">
    <source>
        <dbReference type="ARBA" id="ARBA00010992"/>
    </source>
</evidence>
<dbReference type="InterPro" id="IPR005829">
    <property type="entry name" value="Sugar_transporter_CS"/>
</dbReference>
<evidence type="ECO:0000256" key="8">
    <source>
        <dbReference type="SAM" id="Phobius"/>
    </source>
</evidence>
<feature type="transmembrane region" description="Helical" evidence="8">
    <location>
        <begin position="162"/>
        <end position="180"/>
    </location>
</feature>
<dbReference type="RefSeq" id="XP_035320796.1">
    <property type="nucleotide sequence ID" value="XM_035469702.1"/>
</dbReference>
<organism evidence="10 11">
    <name type="scientific">Geosmithia morbida</name>
    <dbReference type="NCBI Taxonomy" id="1094350"/>
    <lineage>
        <taxon>Eukaryota</taxon>
        <taxon>Fungi</taxon>
        <taxon>Dikarya</taxon>
        <taxon>Ascomycota</taxon>
        <taxon>Pezizomycotina</taxon>
        <taxon>Sordariomycetes</taxon>
        <taxon>Hypocreomycetidae</taxon>
        <taxon>Hypocreales</taxon>
        <taxon>Bionectriaceae</taxon>
        <taxon>Geosmithia</taxon>
    </lineage>
</organism>
<comment type="similarity">
    <text evidence="2 7">Belongs to the major facilitator superfamily. Sugar transporter (TC 2.A.1.1) family.</text>
</comment>
<feature type="transmembrane region" description="Helical" evidence="8">
    <location>
        <begin position="380"/>
        <end position="401"/>
    </location>
</feature>
<dbReference type="Pfam" id="PF00083">
    <property type="entry name" value="Sugar_tr"/>
    <property type="match status" value="1"/>
</dbReference>
<evidence type="ECO:0000256" key="3">
    <source>
        <dbReference type="ARBA" id="ARBA00022448"/>
    </source>
</evidence>
<accession>A0A9P4YW66</accession>
<protein>
    <submittedName>
        <fullName evidence="10">Sugar (And other) transporter</fullName>
    </submittedName>
</protein>
<feature type="transmembrane region" description="Helical" evidence="8">
    <location>
        <begin position="69"/>
        <end position="90"/>
    </location>
</feature>
<dbReference type="PANTHER" id="PTHR48022">
    <property type="entry name" value="PLASTIDIC GLUCOSE TRANSPORTER 4"/>
    <property type="match status" value="1"/>
</dbReference>
<feature type="domain" description="Major facilitator superfamily (MFS) profile" evidence="9">
    <location>
        <begin position="33"/>
        <end position="473"/>
    </location>
</feature>
<evidence type="ECO:0000256" key="5">
    <source>
        <dbReference type="ARBA" id="ARBA00022989"/>
    </source>
</evidence>
<dbReference type="AlphaFoldDB" id="A0A9P4YW66"/>
<feature type="transmembrane region" description="Helical" evidence="8">
    <location>
        <begin position="102"/>
        <end position="120"/>
    </location>
</feature>
<keyword evidence="5 8" id="KW-1133">Transmembrane helix</keyword>
<dbReference type="Gene3D" id="1.20.1250.20">
    <property type="entry name" value="MFS general substrate transporter like domains"/>
    <property type="match status" value="1"/>
</dbReference>
<evidence type="ECO:0000256" key="1">
    <source>
        <dbReference type="ARBA" id="ARBA00004141"/>
    </source>
</evidence>
<dbReference type="PROSITE" id="PS50850">
    <property type="entry name" value="MFS"/>
    <property type="match status" value="1"/>
</dbReference>
<sequence>MLQSLSEVATLEVASRVEPPVKSSRRMIQQFAICGLMFLGSTMNGYDGSLMGNMLSMLPFQRQFGAEVLGVKTGLISSMYQIGSVAALPIVGPCADMYGRRVGVAVGGIFIIIGTIVQGTSSHLDQFMAGRFFLGFGGTMANAIAPSYVVEFAHPSMRGVLTGLYNTCYYVGAVLAAAVLRGCVQYETNQAWLIPVWVQLALPATLLIGCVFVPESPRWLFSHERTEACRSLLTRYHGNGNPDSLWVHLQMSEFEQELVLDGADKRWWDYRSLFDSRASLYRVLLCAVALSILSQWTGQASVSYFLPGMLTTIGINDTKTVFNINLGLSLASGAAAVLGASLMDRLGRRIIMLSCCLTLAGAWAMMAACAGVYIEDDDAVAARASIAFIFVIGMTFSFAYTPLQAMYPVEVLAYEQRAKGMALQNMTGNAAALVNMFAIPVALERIDWKTYIVFLAVCLAQAAYYWTFMVETKGRTLEELNHVFQARNPRKASMVKKEVVDHAVTVVNEAKKDRQEKATV</sequence>
<comment type="caution">
    <text evidence="10">The sequence shown here is derived from an EMBL/GenBank/DDBJ whole genome shotgun (WGS) entry which is preliminary data.</text>
</comment>
<gene>
    <name evidence="10" type="ORF">GMORB2_7737</name>
</gene>
<feature type="transmembrane region" description="Helical" evidence="8">
    <location>
        <begin position="322"/>
        <end position="343"/>
    </location>
</feature>
<proteinExistence type="inferred from homology"/>
<dbReference type="GeneID" id="55973960"/>
<feature type="transmembrane region" description="Helical" evidence="8">
    <location>
        <begin position="132"/>
        <end position="150"/>
    </location>
</feature>
<dbReference type="GO" id="GO:0005351">
    <property type="term" value="F:carbohydrate:proton symporter activity"/>
    <property type="evidence" value="ECO:0007669"/>
    <property type="project" value="TreeGrafter"/>
</dbReference>
<feature type="transmembrane region" description="Helical" evidence="8">
    <location>
        <begin position="31"/>
        <end position="49"/>
    </location>
</feature>
<dbReference type="InterPro" id="IPR005828">
    <property type="entry name" value="MFS_sugar_transport-like"/>
</dbReference>
<feature type="transmembrane region" description="Helical" evidence="8">
    <location>
        <begin position="350"/>
        <end position="374"/>
    </location>
</feature>
<dbReference type="PANTHER" id="PTHR48022:SF13">
    <property type="entry name" value="MAJOR FACILITATOR SUPERFAMILY (MFS) PROFILE DOMAIN-CONTAINING PROTEIN"/>
    <property type="match status" value="1"/>
</dbReference>
<dbReference type="InterPro" id="IPR050360">
    <property type="entry name" value="MFS_Sugar_Transporters"/>
</dbReference>
<dbReference type="GO" id="GO:0016020">
    <property type="term" value="C:membrane"/>
    <property type="evidence" value="ECO:0007669"/>
    <property type="project" value="UniProtKB-SubCell"/>
</dbReference>
<dbReference type="OrthoDB" id="6133115at2759"/>
<dbReference type="PROSITE" id="PS00216">
    <property type="entry name" value="SUGAR_TRANSPORT_1"/>
    <property type="match status" value="1"/>
</dbReference>
<evidence type="ECO:0000259" key="9">
    <source>
        <dbReference type="PROSITE" id="PS50850"/>
    </source>
</evidence>